<dbReference type="InterPro" id="IPR011990">
    <property type="entry name" value="TPR-like_helical_dom_sf"/>
</dbReference>
<evidence type="ECO:0008006" key="4">
    <source>
        <dbReference type="Google" id="ProtNLM"/>
    </source>
</evidence>
<accession>A0A813BME3</accession>
<dbReference type="AlphaFoldDB" id="A0A813BME3"/>
<dbReference type="Gene3D" id="1.25.40.10">
    <property type="entry name" value="Tetratricopeptide repeat domain"/>
    <property type="match status" value="3"/>
</dbReference>
<dbReference type="InterPro" id="IPR050872">
    <property type="entry name" value="PPR_P_subfamily"/>
</dbReference>
<name>A0A813BME3_9DINO</name>
<comment type="similarity">
    <text evidence="1">Belongs to the PPR family. P subfamily.</text>
</comment>
<dbReference type="PANTHER" id="PTHR46128:SF193">
    <property type="entry name" value="TETRATRICOPEPTIDE-LIKE HELICAL DOMAIN SUPERFAMILY"/>
    <property type="match status" value="1"/>
</dbReference>
<evidence type="ECO:0000313" key="2">
    <source>
        <dbReference type="EMBL" id="CAE7911007.1"/>
    </source>
</evidence>
<protein>
    <recommendedName>
        <fullName evidence="4">Pentatricopeptide repeat-containing protein, chloroplastic</fullName>
    </recommendedName>
</protein>
<dbReference type="InterPro" id="IPR002885">
    <property type="entry name" value="PPR_rpt"/>
</dbReference>
<reference evidence="2" key="1">
    <citation type="submission" date="2021-02" db="EMBL/GenBank/DDBJ databases">
        <authorList>
            <person name="Dougan E. K."/>
            <person name="Rhodes N."/>
            <person name="Thang M."/>
            <person name="Chan C."/>
        </authorList>
    </citation>
    <scope>NUCLEOTIDE SEQUENCE</scope>
</reference>
<keyword evidence="3" id="KW-1185">Reference proteome</keyword>
<dbReference type="PANTHER" id="PTHR46128">
    <property type="entry name" value="MITOCHONDRIAL GROUP I INTRON SPLICING FACTOR CCM1"/>
    <property type="match status" value="1"/>
</dbReference>
<dbReference type="Pfam" id="PF01535">
    <property type="entry name" value="PPR"/>
    <property type="match status" value="1"/>
</dbReference>
<evidence type="ECO:0000313" key="3">
    <source>
        <dbReference type="Proteomes" id="UP000601435"/>
    </source>
</evidence>
<comment type="caution">
    <text evidence="2">The sequence shown here is derived from an EMBL/GenBank/DDBJ whole genome shotgun (WGS) entry which is preliminary data.</text>
</comment>
<sequence length="456" mass="49061">MMVCMACASRVERPHMKAIALLRESVDTSDWELAVSVLSVLRAGVQHDQRSFSIALKASGRALAWEAACCLLLWMDRVGICPDSITYSTAAIGVGQRWKQSVGQGADMKQRRILPDVVNYGSVINACQQAQEWSSALSLLGSLALAAISVNAIIAGSLISACVVWKEALAIFGAMQSRRVQPNSVIYNAMASSYEETGQWVSALTFLQNAGQSWTLLDIISFNSVVSAGEKASCWRPALDLLGRIRVRRIQQSLVSFNAAISACEKSGRWDAALGLSQSVALRSISGDIVTIGVPGTLTLGAAIGACAEWSKWSMVLRLFQELQECQLRRSDLIHNSAVTAASDGSRWSGALELLHELRAVRVQQDVLSFSSSVAACRDEWEAALSVVEEMAQAVVSKDVVSLSYAVTACERGKVPLADVLELIEVTARSALSAARARARIVGQLLLQSLAHRSAH</sequence>
<proteinExistence type="inferred from homology"/>
<gene>
    <name evidence="2" type="ORF">SNEC2469_LOCUS31019</name>
</gene>
<dbReference type="Proteomes" id="UP000601435">
    <property type="component" value="Unassembled WGS sequence"/>
</dbReference>
<dbReference type="EMBL" id="CAJNJA010073864">
    <property type="protein sequence ID" value="CAE7911007.1"/>
    <property type="molecule type" value="Genomic_DNA"/>
</dbReference>
<dbReference type="OrthoDB" id="185373at2759"/>
<evidence type="ECO:0000256" key="1">
    <source>
        <dbReference type="ARBA" id="ARBA00007626"/>
    </source>
</evidence>
<organism evidence="2 3">
    <name type="scientific">Symbiodinium necroappetens</name>
    <dbReference type="NCBI Taxonomy" id="1628268"/>
    <lineage>
        <taxon>Eukaryota</taxon>
        <taxon>Sar</taxon>
        <taxon>Alveolata</taxon>
        <taxon>Dinophyceae</taxon>
        <taxon>Suessiales</taxon>
        <taxon>Symbiodiniaceae</taxon>
        <taxon>Symbiodinium</taxon>
    </lineage>
</organism>